<accession>A0ABQ5UY30</accession>
<dbReference type="Proteomes" id="UP001161390">
    <property type="component" value="Unassembled WGS sequence"/>
</dbReference>
<evidence type="ECO:0000256" key="6">
    <source>
        <dbReference type="ARBA" id="ARBA00022777"/>
    </source>
</evidence>
<evidence type="ECO:0000313" key="10">
    <source>
        <dbReference type="Proteomes" id="UP001161390"/>
    </source>
</evidence>
<dbReference type="SUPFAM" id="SSF55874">
    <property type="entry name" value="ATPase domain of HSP90 chaperone/DNA topoisomerase II/histidine kinase"/>
    <property type="match status" value="1"/>
</dbReference>
<evidence type="ECO:0000256" key="7">
    <source>
        <dbReference type="ARBA" id="ARBA00022840"/>
    </source>
</evidence>
<evidence type="ECO:0000256" key="3">
    <source>
        <dbReference type="ARBA" id="ARBA00022553"/>
    </source>
</evidence>
<proteinExistence type="predicted"/>
<evidence type="ECO:0000256" key="5">
    <source>
        <dbReference type="ARBA" id="ARBA00022741"/>
    </source>
</evidence>
<dbReference type="PANTHER" id="PTHR41523">
    <property type="entry name" value="TWO-COMPONENT SYSTEM SENSOR PROTEIN"/>
    <property type="match status" value="1"/>
</dbReference>
<dbReference type="Pfam" id="PF08448">
    <property type="entry name" value="PAS_4"/>
    <property type="match status" value="1"/>
</dbReference>
<dbReference type="SMART" id="SM00387">
    <property type="entry name" value="HATPase_c"/>
    <property type="match status" value="1"/>
</dbReference>
<dbReference type="Pfam" id="PF02518">
    <property type="entry name" value="HATPase_c"/>
    <property type="match status" value="1"/>
</dbReference>
<organism evidence="9 10">
    <name type="scientific">Algimonas porphyrae</name>
    <dbReference type="NCBI Taxonomy" id="1128113"/>
    <lineage>
        <taxon>Bacteria</taxon>
        <taxon>Pseudomonadati</taxon>
        <taxon>Pseudomonadota</taxon>
        <taxon>Alphaproteobacteria</taxon>
        <taxon>Maricaulales</taxon>
        <taxon>Robiginitomaculaceae</taxon>
        <taxon>Algimonas</taxon>
    </lineage>
</organism>
<dbReference type="Gene3D" id="3.30.450.20">
    <property type="entry name" value="PAS domain"/>
    <property type="match status" value="1"/>
</dbReference>
<dbReference type="InterPro" id="IPR013656">
    <property type="entry name" value="PAS_4"/>
</dbReference>
<keyword evidence="4" id="KW-0808">Transferase</keyword>
<feature type="domain" description="Histidine kinase/HSP90-like ATPase" evidence="8">
    <location>
        <begin position="246"/>
        <end position="343"/>
    </location>
</feature>
<evidence type="ECO:0000259" key="8">
    <source>
        <dbReference type="SMART" id="SM00387"/>
    </source>
</evidence>
<dbReference type="EC" id="2.7.13.3" evidence="2"/>
<evidence type="ECO:0000256" key="4">
    <source>
        <dbReference type="ARBA" id="ARBA00022679"/>
    </source>
</evidence>
<sequence>MDSVWNAIRQGRLIQTDQTKTRIDPSHMVADSHAQLQAVLEASPDCTMLIERDGTVSFISENGRCAMSLDAFELMAGTAWTSLYPDTATNVLSDLLDQAIAGQRAEAVIRVESRRGHTEDWLFQLCPVKSDGRGTDRVLCVSRPIQDRAVADPMIRGSLAAISNLLRLQARETEDPAVRDALQSAAERVRSVGALHAHLHQPVSGDAHPIPVKAYLDPLVTAIVQRLGGGQVTLLREMEDIALPPTEARGLGLIVTEAILNAIHHGFANRDDGGLIHVSLRAHEGATARIAVTDSGAGLPDRFDWSRARGLGGQIMELYANRIGGTLSLTNASMGGVQVEVVC</sequence>
<evidence type="ECO:0000256" key="1">
    <source>
        <dbReference type="ARBA" id="ARBA00000085"/>
    </source>
</evidence>
<keyword evidence="10" id="KW-1185">Reference proteome</keyword>
<evidence type="ECO:0000313" key="9">
    <source>
        <dbReference type="EMBL" id="GLQ19630.1"/>
    </source>
</evidence>
<comment type="caution">
    <text evidence="9">The sequence shown here is derived from an EMBL/GenBank/DDBJ whole genome shotgun (WGS) entry which is preliminary data.</text>
</comment>
<name>A0ABQ5UY30_9PROT</name>
<gene>
    <name evidence="9" type="ORF">GCM10007854_05850</name>
</gene>
<dbReference type="PANTHER" id="PTHR41523:SF8">
    <property type="entry name" value="ETHYLENE RESPONSE SENSOR PROTEIN"/>
    <property type="match status" value="1"/>
</dbReference>
<dbReference type="EMBL" id="BSNJ01000001">
    <property type="protein sequence ID" value="GLQ19630.1"/>
    <property type="molecule type" value="Genomic_DNA"/>
</dbReference>
<keyword evidence="3" id="KW-0597">Phosphoprotein</keyword>
<keyword evidence="5" id="KW-0547">Nucleotide-binding</keyword>
<reference evidence="9" key="2">
    <citation type="submission" date="2023-01" db="EMBL/GenBank/DDBJ databases">
        <title>Draft genome sequence of Algimonas porphyrae strain NBRC 108216.</title>
        <authorList>
            <person name="Sun Q."/>
            <person name="Mori K."/>
        </authorList>
    </citation>
    <scope>NUCLEOTIDE SEQUENCE</scope>
    <source>
        <strain evidence="9">NBRC 108216</strain>
    </source>
</reference>
<comment type="catalytic activity">
    <reaction evidence="1">
        <text>ATP + protein L-histidine = ADP + protein N-phospho-L-histidine.</text>
        <dbReference type="EC" id="2.7.13.3"/>
    </reaction>
</comment>
<dbReference type="RefSeq" id="WP_284369446.1">
    <property type="nucleotide sequence ID" value="NZ_BSNJ01000001.1"/>
</dbReference>
<reference evidence="9" key="1">
    <citation type="journal article" date="2014" name="Int. J. Syst. Evol. Microbiol.">
        <title>Complete genome of a new Firmicutes species belonging to the dominant human colonic microbiota ('Ruminococcus bicirculans') reveals two chromosomes and a selective capacity to utilize plant glucans.</title>
        <authorList>
            <consortium name="NISC Comparative Sequencing Program"/>
            <person name="Wegmann U."/>
            <person name="Louis P."/>
            <person name="Goesmann A."/>
            <person name="Henrissat B."/>
            <person name="Duncan S.H."/>
            <person name="Flint H.J."/>
        </authorList>
    </citation>
    <scope>NUCLEOTIDE SEQUENCE</scope>
    <source>
        <strain evidence="9">NBRC 108216</strain>
    </source>
</reference>
<keyword evidence="6" id="KW-0418">Kinase</keyword>
<protein>
    <recommendedName>
        <fullName evidence="2">histidine kinase</fullName>
        <ecNumber evidence="2">2.7.13.3</ecNumber>
    </recommendedName>
</protein>
<evidence type="ECO:0000256" key="2">
    <source>
        <dbReference type="ARBA" id="ARBA00012438"/>
    </source>
</evidence>
<dbReference type="SUPFAM" id="SSF55785">
    <property type="entry name" value="PYP-like sensor domain (PAS domain)"/>
    <property type="match status" value="1"/>
</dbReference>
<dbReference type="Gene3D" id="3.30.565.10">
    <property type="entry name" value="Histidine kinase-like ATPase, C-terminal domain"/>
    <property type="match status" value="1"/>
</dbReference>
<dbReference type="Pfam" id="PF07568">
    <property type="entry name" value="HisKA_2"/>
    <property type="match status" value="1"/>
</dbReference>
<keyword evidence="7" id="KW-0067">ATP-binding</keyword>
<dbReference type="InterPro" id="IPR003594">
    <property type="entry name" value="HATPase_dom"/>
</dbReference>
<dbReference type="InterPro" id="IPR035965">
    <property type="entry name" value="PAS-like_dom_sf"/>
</dbReference>
<dbReference type="InterPro" id="IPR036890">
    <property type="entry name" value="HATPase_C_sf"/>
</dbReference>
<dbReference type="InterPro" id="IPR011495">
    <property type="entry name" value="Sig_transdc_His_kin_sub2_dim/P"/>
</dbReference>